<keyword evidence="4" id="KW-0808">Transferase</keyword>
<evidence type="ECO:0000259" key="8">
    <source>
        <dbReference type="Pfam" id="PF02384"/>
    </source>
</evidence>
<dbReference type="PANTHER" id="PTHR42933">
    <property type="entry name" value="SLR6095 PROTEIN"/>
    <property type="match status" value="1"/>
</dbReference>
<sequence>MRNLKLEKWILRRYSSLSNNFKEKTFTFEEAFKFLNNLYQDSKSQVKVVLSEINKAGLLKTEKNPKNKRKKIYQLLPLTPPKTNNLTTKDQLISLLKQAADIIRTRVDYTFILLLLFYKAYSDKWEKEFEEKKKELIQKGWEEKEAVIEAETGPYHTLNFSRDFLWESIRKEPDKISEKFSQAMKELAKSNPDYQDIFSQFDFHHFTSNPENSAILNQLIELFSKFSFKEISGDILGDAYEWILKYFAPTKAKEGEVYTPREVIRLMIEILDPKPKSSIYDPCFGSGGMLIVAYKYIDEKYGGNMANFLLLYGQEINPKTLALAKMNMLLHNIKNFRFALGDTLFFPKFKEENTIQKFDYVIANPPWNQDGYGEADLKKGEYWQERFTYGFATKQSADWMWIQHMLASTKENGKVAIVIDTGAVSRGGREKLIRQKVVDEDLIESVILLPEKLFYNTQAPAVIIVFNKNKPEERKGKNSINQCFKRIRSRKTPEHTGT</sequence>
<dbReference type="Pfam" id="PF12161">
    <property type="entry name" value="HsdM_N"/>
    <property type="match status" value="1"/>
</dbReference>
<feature type="domain" description="DNA methylase adenine-specific" evidence="8">
    <location>
        <begin position="233"/>
        <end position="475"/>
    </location>
</feature>
<dbReference type="EMBL" id="CZVV01000005">
    <property type="protein sequence ID" value="CUS96806.1"/>
    <property type="molecule type" value="Genomic_DNA"/>
</dbReference>
<feature type="domain" description="N6 adenine-specific DNA methyltransferase N-terminal" evidence="9">
    <location>
        <begin position="95"/>
        <end position="223"/>
    </location>
</feature>
<dbReference type="PROSITE" id="PS00092">
    <property type="entry name" value="N6_MTASE"/>
    <property type="match status" value="1"/>
</dbReference>
<dbReference type="Pfam" id="PF02384">
    <property type="entry name" value="N6_Mtase"/>
    <property type="match status" value="1"/>
</dbReference>
<comment type="caution">
    <text evidence="10">The sequence shown here is derived from an EMBL/GenBank/DDBJ whole genome shotgun (WGS) entry which is preliminary data.</text>
</comment>
<evidence type="ECO:0000259" key="9">
    <source>
        <dbReference type="Pfam" id="PF12161"/>
    </source>
</evidence>
<dbReference type="InterPro" id="IPR003356">
    <property type="entry name" value="DNA_methylase_A-5"/>
</dbReference>
<dbReference type="CDD" id="cd02440">
    <property type="entry name" value="AdoMet_MTases"/>
    <property type="match status" value="1"/>
</dbReference>
<dbReference type="InterPro" id="IPR051537">
    <property type="entry name" value="DNA_Adenine_Mtase"/>
</dbReference>
<comment type="catalytic activity">
    <reaction evidence="7">
        <text>a 2'-deoxyadenosine in DNA + S-adenosyl-L-methionine = an N(6)-methyl-2'-deoxyadenosine in DNA + S-adenosyl-L-homocysteine + H(+)</text>
        <dbReference type="Rhea" id="RHEA:15197"/>
        <dbReference type="Rhea" id="RHEA-COMP:12418"/>
        <dbReference type="Rhea" id="RHEA-COMP:12419"/>
        <dbReference type="ChEBI" id="CHEBI:15378"/>
        <dbReference type="ChEBI" id="CHEBI:57856"/>
        <dbReference type="ChEBI" id="CHEBI:59789"/>
        <dbReference type="ChEBI" id="CHEBI:90615"/>
        <dbReference type="ChEBI" id="CHEBI:90616"/>
        <dbReference type="EC" id="2.1.1.72"/>
    </reaction>
</comment>
<dbReference type="InterPro" id="IPR029063">
    <property type="entry name" value="SAM-dependent_MTases_sf"/>
</dbReference>
<keyword evidence="3" id="KW-0489">Methyltransferase</keyword>
<dbReference type="Gene3D" id="1.20.1260.30">
    <property type="match status" value="1"/>
</dbReference>
<evidence type="ECO:0000313" key="11">
    <source>
        <dbReference type="Proteomes" id="UP000243105"/>
    </source>
</evidence>
<keyword evidence="6" id="KW-0680">Restriction system</keyword>
<evidence type="ECO:0000256" key="1">
    <source>
        <dbReference type="ARBA" id="ARBA00006594"/>
    </source>
</evidence>
<dbReference type="PANTHER" id="PTHR42933:SF3">
    <property type="entry name" value="TYPE I RESTRICTION ENZYME MJAVIII METHYLASE SUBUNIT"/>
    <property type="match status" value="1"/>
</dbReference>
<evidence type="ECO:0000256" key="4">
    <source>
        <dbReference type="ARBA" id="ARBA00022679"/>
    </source>
</evidence>
<reference evidence="10 11" key="1">
    <citation type="submission" date="2015-11" db="EMBL/GenBank/DDBJ databases">
        <authorList>
            <person name="Varghese N."/>
        </authorList>
    </citation>
    <scope>NUCLEOTIDE SEQUENCE [LARGE SCALE GENOMIC DNA]</scope>
    <source>
        <strain evidence="10 11">JGI-25</strain>
    </source>
</reference>
<name>A0A916LIC4_KRYT1</name>
<dbReference type="AlphaFoldDB" id="A0A916LIC4"/>
<dbReference type="InterPro" id="IPR022749">
    <property type="entry name" value="D12N6_MeTrfase_N"/>
</dbReference>
<dbReference type="GO" id="GO:0003677">
    <property type="term" value="F:DNA binding"/>
    <property type="evidence" value="ECO:0007669"/>
    <property type="project" value="InterPro"/>
</dbReference>
<protein>
    <recommendedName>
        <fullName evidence="2">site-specific DNA-methyltransferase (adenine-specific)</fullName>
        <ecNumber evidence="2">2.1.1.72</ecNumber>
    </recommendedName>
</protein>
<dbReference type="SUPFAM" id="SSF53335">
    <property type="entry name" value="S-adenosyl-L-methionine-dependent methyltransferases"/>
    <property type="match status" value="1"/>
</dbReference>
<dbReference type="GO" id="GO:0008170">
    <property type="term" value="F:N-methyltransferase activity"/>
    <property type="evidence" value="ECO:0007669"/>
    <property type="project" value="InterPro"/>
</dbReference>
<dbReference type="InterPro" id="IPR038333">
    <property type="entry name" value="T1MK-like_N_sf"/>
</dbReference>
<accession>A0A916LIC4</accession>
<dbReference type="InterPro" id="IPR002052">
    <property type="entry name" value="DNA_methylase_N6_adenine_CS"/>
</dbReference>
<organism evidence="10 11">
    <name type="scientific">Kryptobacter tengchongensis</name>
    <dbReference type="NCBI Taxonomy" id="1643429"/>
    <lineage>
        <taxon>Bacteria</taxon>
        <taxon>Pseudomonadati</taxon>
        <taxon>Candidatus Kryptoniota</taxon>
        <taxon>Candidatus Kryptobacter</taxon>
    </lineage>
</organism>
<evidence type="ECO:0000256" key="5">
    <source>
        <dbReference type="ARBA" id="ARBA00022691"/>
    </source>
</evidence>
<dbReference type="Proteomes" id="UP000243105">
    <property type="component" value="Unassembled WGS sequence"/>
</dbReference>
<dbReference type="GO" id="GO:0009307">
    <property type="term" value="P:DNA restriction-modification system"/>
    <property type="evidence" value="ECO:0007669"/>
    <property type="project" value="UniProtKB-KW"/>
</dbReference>
<evidence type="ECO:0000256" key="7">
    <source>
        <dbReference type="ARBA" id="ARBA00047942"/>
    </source>
</evidence>
<comment type="similarity">
    <text evidence="1">Belongs to the N(4)/N(6)-methyltransferase family.</text>
</comment>
<dbReference type="GO" id="GO:0009007">
    <property type="term" value="F:site-specific DNA-methyltransferase (adenine-specific) activity"/>
    <property type="evidence" value="ECO:0007669"/>
    <property type="project" value="UniProtKB-EC"/>
</dbReference>
<dbReference type="Gene3D" id="3.40.50.150">
    <property type="entry name" value="Vaccinia Virus protein VP39"/>
    <property type="match status" value="1"/>
</dbReference>
<evidence type="ECO:0000313" key="10">
    <source>
        <dbReference type="EMBL" id="CUS96806.1"/>
    </source>
</evidence>
<dbReference type="PRINTS" id="PR00507">
    <property type="entry name" value="N12N6MTFRASE"/>
</dbReference>
<proteinExistence type="inferred from homology"/>
<dbReference type="EC" id="2.1.1.72" evidence="2"/>
<evidence type="ECO:0000256" key="2">
    <source>
        <dbReference type="ARBA" id="ARBA00011900"/>
    </source>
</evidence>
<evidence type="ECO:0000256" key="3">
    <source>
        <dbReference type="ARBA" id="ARBA00022603"/>
    </source>
</evidence>
<keyword evidence="5" id="KW-0949">S-adenosyl-L-methionine</keyword>
<dbReference type="GO" id="GO:0032259">
    <property type="term" value="P:methylation"/>
    <property type="evidence" value="ECO:0007669"/>
    <property type="project" value="UniProtKB-KW"/>
</dbReference>
<gene>
    <name evidence="10" type="ORF">JGI25_00167</name>
</gene>
<evidence type="ECO:0000256" key="6">
    <source>
        <dbReference type="ARBA" id="ARBA00022747"/>
    </source>
</evidence>